<organism evidence="1 2">
    <name type="scientific">Bacteriovorax stolpii</name>
    <name type="common">Bdellovibrio stolpii</name>
    <dbReference type="NCBI Taxonomy" id="960"/>
    <lineage>
        <taxon>Bacteria</taxon>
        <taxon>Pseudomonadati</taxon>
        <taxon>Bdellovibrionota</taxon>
        <taxon>Bacteriovoracia</taxon>
        <taxon>Bacteriovoracales</taxon>
        <taxon>Bacteriovoracaceae</taxon>
        <taxon>Bacteriovorax</taxon>
    </lineage>
</organism>
<dbReference type="EMBL" id="CP025704">
    <property type="protein sequence ID" value="AUN96869.1"/>
    <property type="molecule type" value="Genomic_DNA"/>
</dbReference>
<dbReference type="KEGG" id="bsto:C0V70_01855"/>
<proteinExistence type="predicted"/>
<name>A0A2K9NMX2_BACTC</name>
<sequence>MRKYFFHLFTFLALSTQAAQAYDGVVIVLEAPLLKGPSLSSTVLQTIRKGERVFIPREYYVDGTLPDFVPTFDRAGNPAFIPAKYVKVISGTDNESKQPIRLAHDPTDYRIEEPIPSTYPFEDRSFLRASISFIVGNNTTSPYSYNSSFDKQKYRAEMGGRLVISHKISYDKYDRFYFGMIGFITSSKNTVEFKNDNVAEESRDLIRVGPWFTYDAYKSDKYRLAIGTGFTFNYHRSTLFIDNASIGEERIFSGFSLSPMTSTSLQITEVFPNTDLIGGVDLSLFLPHSVKTTDQPTYPELWSEDQISSGLKAQASVFVGVQVRY</sequence>
<protein>
    <submittedName>
        <fullName evidence="1">Uncharacterized protein</fullName>
    </submittedName>
</protein>
<gene>
    <name evidence="1" type="ORF">C0V70_01855</name>
</gene>
<dbReference type="OrthoDB" id="5289351at2"/>
<evidence type="ECO:0000313" key="2">
    <source>
        <dbReference type="Proteomes" id="UP000235584"/>
    </source>
</evidence>
<dbReference type="AlphaFoldDB" id="A0A2K9NMX2"/>
<dbReference type="RefSeq" id="WP_102242164.1">
    <property type="nucleotide sequence ID" value="NZ_CP025704.1"/>
</dbReference>
<dbReference type="Proteomes" id="UP000235584">
    <property type="component" value="Chromosome"/>
</dbReference>
<keyword evidence="2" id="KW-1185">Reference proteome</keyword>
<reference evidence="1 2" key="1">
    <citation type="submission" date="2018-01" db="EMBL/GenBank/DDBJ databases">
        <title>Complete genome sequence of Bacteriovorax stolpii DSM12778.</title>
        <authorList>
            <person name="Tang B."/>
            <person name="Chang J."/>
        </authorList>
    </citation>
    <scope>NUCLEOTIDE SEQUENCE [LARGE SCALE GENOMIC DNA]</scope>
    <source>
        <strain evidence="1 2">DSM 12778</strain>
    </source>
</reference>
<accession>A0A2K9NMX2</accession>
<evidence type="ECO:0000313" key="1">
    <source>
        <dbReference type="EMBL" id="AUN96869.1"/>
    </source>
</evidence>